<gene>
    <name evidence="1" type="ORF">BN7_5459</name>
</gene>
<reference evidence="1 2" key="1">
    <citation type="journal article" date="2012" name="Eukaryot. Cell">
        <title>Draft genome sequence of Wickerhamomyces ciferrii NRRL Y-1031 F-60-10.</title>
        <authorList>
            <person name="Schneider J."/>
            <person name="Andrea H."/>
            <person name="Blom J."/>
            <person name="Jaenicke S."/>
            <person name="Ruckert C."/>
            <person name="Schorsch C."/>
            <person name="Szczepanowski R."/>
            <person name="Farwick M."/>
            <person name="Goesmann A."/>
            <person name="Puhler A."/>
            <person name="Schaffer S."/>
            <person name="Tauch A."/>
            <person name="Kohler T."/>
            <person name="Brinkrolf K."/>
        </authorList>
    </citation>
    <scope>NUCLEOTIDE SEQUENCE [LARGE SCALE GENOMIC DNA]</scope>
    <source>
        <strain evidence="2">ATCC 14091 / BCRC 22168 / CBS 111 / JCM 3599 / NBRC 0793 / NRRL Y-1031 F-60-10</strain>
    </source>
</reference>
<keyword evidence="2" id="KW-1185">Reference proteome</keyword>
<dbReference type="InParanoid" id="K0KVD7"/>
<protein>
    <submittedName>
        <fullName evidence="1">Uncharacterized protein</fullName>
    </submittedName>
</protein>
<evidence type="ECO:0000313" key="1">
    <source>
        <dbReference type="EMBL" id="CCH45872.1"/>
    </source>
</evidence>
<dbReference type="AlphaFoldDB" id="K0KVD7"/>
<name>K0KVD7_WICCF</name>
<dbReference type="SUPFAM" id="SSF56112">
    <property type="entry name" value="Protein kinase-like (PK-like)"/>
    <property type="match status" value="1"/>
</dbReference>
<sequence>MNKNDQTLELESERRNRIKTLCQNYQNDVFSLSFDMIKEANDTSNGFNDNETYIRQIKEIGKLLKIPNHIVDALKNGDDILSFEESIFHKLNWFNLSMSRPEPLINPLMDPQNLFLNDLIGKCFVKEEAKHDCNYVANVIESGEKNILKIDSVLSSFLWAHSIYAFDLSRIERHKKDIQKETYLDEHFKLLNTNEKITELSDLLQNKFHFPISKYLHVADKVLELCERINWAMSELDGTYDGLFIKRATPSAIRYSESGPVSKLDHHGIRGSESSSTNFINFGPTEIDILVRSEFFFSKKTNDNRLIIQCSRTKLLKETFLKFINNNPENQLYLEDDHMETMGNILRQLVTYCHESNSTTGVLTNWSSWIIIEIDLDKSLPATISETNVIDLNLKYRIIDIDDQYLTIGWALVYLFKQVYEDIDSMEKTHTKEQFDTKFYLNDDDKTKNSIQKRTVNRLMKSREKISLINSSKTGIEEFSTTVSSIFPNGLSNQAIQSGPKLKSQVFSVLYRDIKESLNLDIKNISLDKEMVLKVYDMDLFQFYKRLDASRFKHFKQEVQSLELIKLHNESCIKAKDCDSIINTPVIYNSFILNLNDLNGVSALYGYAILMEKIEDDLTAGLYSNDQFLEKCNRQLVVLAKLGIVHNDLEARNIIICNDKFFFINWGLSKIKITDYSKRLINSTQSI</sequence>
<proteinExistence type="predicted"/>
<dbReference type="EMBL" id="CAIF01000216">
    <property type="protein sequence ID" value="CCH45872.1"/>
    <property type="molecule type" value="Genomic_DNA"/>
</dbReference>
<comment type="caution">
    <text evidence="1">The sequence shown here is derived from an EMBL/GenBank/DDBJ whole genome shotgun (WGS) entry which is preliminary data.</text>
</comment>
<accession>K0KVD7</accession>
<organism evidence="1 2">
    <name type="scientific">Wickerhamomyces ciferrii (strain ATCC 14091 / BCRC 22168 / CBS 111 / JCM 3599 / NBRC 0793 / NRRL Y-1031 F-60-10)</name>
    <name type="common">Yeast</name>
    <name type="synonym">Pichia ciferrii</name>
    <dbReference type="NCBI Taxonomy" id="1206466"/>
    <lineage>
        <taxon>Eukaryota</taxon>
        <taxon>Fungi</taxon>
        <taxon>Dikarya</taxon>
        <taxon>Ascomycota</taxon>
        <taxon>Saccharomycotina</taxon>
        <taxon>Saccharomycetes</taxon>
        <taxon>Phaffomycetales</taxon>
        <taxon>Wickerhamomycetaceae</taxon>
        <taxon>Wickerhamomyces</taxon>
    </lineage>
</organism>
<dbReference type="HOGENOM" id="CLU_023426_0_0_1"/>
<dbReference type="Proteomes" id="UP000009328">
    <property type="component" value="Unassembled WGS sequence"/>
</dbReference>
<dbReference type="InterPro" id="IPR011009">
    <property type="entry name" value="Kinase-like_dom_sf"/>
</dbReference>
<evidence type="ECO:0000313" key="2">
    <source>
        <dbReference type="Proteomes" id="UP000009328"/>
    </source>
</evidence>